<reference evidence="1" key="1">
    <citation type="submission" date="2014-07" db="EMBL/GenBank/DDBJ databases">
        <authorList>
            <person name="Zhang J.E."/>
            <person name="Yang H."/>
            <person name="Guo J."/>
            <person name="Deng Z."/>
            <person name="Luo H."/>
            <person name="Luo M."/>
            <person name="Zhao B."/>
        </authorList>
    </citation>
    <scope>NUCLEOTIDE SEQUENCE</scope>
    <source>
        <strain evidence="1">AM4</strain>
    </source>
</reference>
<organism evidence="1">
    <name type="scientific">Actinomyces succiniciruminis</name>
    <dbReference type="NCBI Taxonomy" id="1522002"/>
    <lineage>
        <taxon>Bacteria</taxon>
        <taxon>Bacillati</taxon>
        <taxon>Actinomycetota</taxon>
        <taxon>Actinomycetes</taxon>
        <taxon>Actinomycetales</taxon>
        <taxon>Actinomycetaceae</taxon>
        <taxon>Actinomyces</taxon>
    </lineage>
</organism>
<dbReference type="EMBL" id="LK995479">
    <property type="protein sequence ID" value="CED90605.1"/>
    <property type="molecule type" value="Genomic_DNA"/>
</dbReference>
<proteinExistence type="predicted"/>
<dbReference type="RefSeq" id="WP_210579245.1">
    <property type="nucleotide sequence ID" value="NZ_LK995479.1"/>
</dbReference>
<gene>
    <name evidence="1" type="ORF">AAM4_0773</name>
</gene>
<protein>
    <submittedName>
        <fullName evidence="1">Uncharacterized protein</fullName>
    </submittedName>
</protein>
<dbReference type="AlphaFoldDB" id="A0A1L7R9R6"/>
<accession>A0A1L7R9R6</accession>
<evidence type="ECO:0000313" key="1">
    <source>
        <dbReference type="EMBL" id="CED90605.1"/>
    </source>
</evidence>
<sequence length="180" mass="19517">MTDTIAIRPIAAVELEPGMHVRHQGESREIRLVDIDTGVYVVVQFADGDGIAYPAETMVDVVVPEPAQEPAWPTSPAIRILDGHQDHRDIGGMVALRSSMYAYHLFSGGSDAGYIFRDSADDEIETWEDLSVVPTEAVRTLSRRLSELDIASPLSRDAAIARVVDAAESLALVADSGEED</sequence>
<name>A0A1L7R9R6_9ACTO</name>